<dbReference type="AlphaFoldDB" id="A0A0C9X2C9"/>
<dbReference type="HOGENOM" id="CLU_2758132_0_0_1"/>
<organism evidence="1 2">
    <name type="scientific">Laccaria amethystina LaAM-08-1</name>
    <dbReference type="NCBI Taxonomy" id="1095629"/>
    <lineage>
        <taxon>Eukaryota</taxon>
        <taxon>Fungi</taxon>
        <taxon>Dikarya</taxon>
        <taxon>Basidiomycota</taxon>
        <taxon>Agaricomycotina</taxon>
        <taxon>Agaricomycetes</taxon>
        <taxon>Agaricomycetidae</taxon>
        <taxon>Agaricales</taxon>
        <taxon>Agaricineae</taxon>
        <taxon>Hydnangiaceae</taxon>
        <taxon>Laccaria</taxon>
    </lineage>
</organism>
<reference evidence="2" key="2">
    <citation type="submission" date="2015-01" db="EMBL/GenBank/DDBJ databases">
        <title>Evolutionary Origins and Diversification of the Mycorrhizal Mutualists.</title>
        <authorList>
            <consortium name="DOE Joint Genome Institute"/>
            <consortium name="Mycorrhizal Genomics Consortium"/>
            <person name="Kohler A."/>
            <person name="Kuo A."/>
            <person name="Nagy L.G."/>
            <person name="Floudas D."/>
            <person name="Copeland A."/>
            <person name="Barry K.W."/>
            <person name="Cichocki N."/>
            <person name="Veneault-Fourrey C."/>
            <person name="LaButti K."/>
            <person name="Lindquist E.A."/>
            <person name="Lipzen A."/>
            <person name="Lundell T."/>
            <person name="Morin E."/>
            <person name="Murat C."/>
            <person name="Riley R."/>
            <person name="Ohm R."/>
            <person name="Sun H."/>
            <person name="Tunlid A."/>
            <person name="Henrissat B."/>
            <person name="Grigoriev I.V."/>
            <person name="Hibbett D.S."/>
            <person name="Martin F."/>
        </authorList>
    </citation>
    <scope>NUCLEOTIDE SEQUENCE [LARGE SCALE GENOMIC DNA]</scope>
    <source>
        <strain evidence="2">LaAM-08-1</strain>
    </source>
</reference>
<dbReference type="EMBL" id="KN838651">
    <property type="protein sequence ID" value="KIJ99220.1"/>
    <property type="molecule type" value="Genomic_DNA"/>
</dbReference>
<gene>
    <name evidence="1" type="ORF">K443DRAFT_177893</name>
</gene>
<dbReference type="Proteomes" id="UP000054477">
    <property type="component" value="Unassembled WGS sequence"/>
</dbReference>
<protein>
    <submittedName>
        <fullName evidence="1">Uncharacterized protein</fullName>
    </submittedName>
</protein>
<evidence type="ECO:0000313" key="1">
    <source>
        <dbReference type="EMBL" id="KIJ99220.1"/>
    </source>
</evidence>
<name>A0A0C9X2C9_9AGAR</name>
<reference evidence="1 2" key="1">
    <citation type="submission" date="2014-04" db="EMBL/GenBank/DDBJ databases">
        <authorList>
            <consortium name="DOE Joint Genome Institute"/>
            <person name="Kuo A."/>
            <person name="Kohler A."/>
            <person name="Nagy L.G."/>
            <person name="Floudas D."/>
            <person name="Copeland A."/>
            <person name="Barry K.W."/>
            <person name="Cichocki N."/>
            <person name="Veneault-Fourrey C."/>
            <person name="LaButti K."/>
            <person name="Lindquist E.A."/>
            <person name="Lipzen A."/>
            <person name="Lundell T."/>
            <person name="Morin E."/>
            <person name="Murat C."/>
            <person name="Sun H."/>
            <person name="Tunlid A."/>
            <person name="Henrissat B."/>
            <person name="Grigoriev I.V."/>
            <person name="Hibbett D.S."/>
            <person name="Martin F."/>
            <person name="Nordberg H.P."/>
            <person name="Cantor M.N."/>
            <person name="Hua S.X."/>
        </authorList>
    </citation>
    <scope>NUCLEOTIDE SEQUENCE [LARGE SCALE GENOMIC DNA]</scope>
    <source>
        <strain evidence="1 2">LaAM-08-1</strain>
    </source>
</reference>
<evidence type="ECO:0000313" key="2">
    <source>
        <dbReference type="Proteomes" id="UP000054477"/>
    </source>
</evidence>
<proteinExistence type="predicted"/>
<accession>A0A0C9X2C9</accession>
<sequence length="70" mass="8025">MAIKEILNDDTEIFNSLRLREHSVPRVSSGHALDDLIVAIRCFGQHQWSEKWSIATTGTHWRQVSRPGPE</sequence>
<keyword evidence="2" id="KW-1185">Reference proteome</keyword>